<reference evidence="4" key="1">
    <citation type="journal article" date="2019" name="Int. J. Syst. Evol. Microbiol.">
        <title>The Global Catalogue of Microorganisms (GCM) 10K type strain sequencing project: providing services to taxonomists for standard genome sequencing and annotation.</title>
        <authorList>
            <consortium name="The Broad Institute Genomics Platform"/>
            <consortium name="The Broad Institute Genome Sequencing Center for Infectious Disease"/>
            <person name="Wu L."/>
            <person name="Ma J."/>
        </authorList>
    </citation>
    <scope>NUCLEOTIDE SEQUENCE [LARGE SCALE GENOMIC DNA]</scope>
    <source>
        <strain evidence="4">CCUG 57942</strain>
    </source>
</reference>
<evidence type="ECO:0000313" key="3">
    <source>
        <dbReference type="EMBL" id="MFD2158925.1"/>
    </source>
</evidence>
<dbReference type="InterPro" id="IPR002372">
    <property type="entry name" value="PQQ_rpt_dom"/>
</dbReference>
<name>A0ABW4ZAA3_9BACT</name>
<dbReference type="SUPFAM" id="SSF50998">
    <property type="entry name" value="Quinoprotein alcohol dehydrogenase-like"/>
    <property type="match status" value="1"/>
</dbReference>
<evidence type="ECO:0000256" key="1">
    <source>
        <dbReference type="SAM" id="SignalP"/>
    </source>
</evidence>
<dbReference type="Pfam" id="PF13360">
    <property type="entry name" value="PQQ_2"/>
    <property type="match status" value="1"/>
</dbReference>
<organism evidence="3 4">
    <name type="scientific">Rubritalea tangerina</name>
    <dbReference type="NCBI Taxonomy" id="430798"/>
    <lineage>
        <taxon>Bacteria</taxon>
        <taxon>Pseudomonadati</taxon>
        <taxon>Verrucomicrobiota</taxon>
        <taxon>Verrucomicrobiia</taxon>
        <taxon>Verrucomicrobiales</taxon>
        <taxon>Rubritaleaceae</taxon>
        <taxon>Rubritalea</taxon>
    </lineage>
</organism>
<evidence type="ECO:0000259" key="2">
    <source>
        <dbReference type="Pfam" id="PF13360"/>
    </source>
</evidence>
<dbReference type="Proteomes" id="UP001597389">
    <property type="component" value="Unassembled WGS sequence"/>
</dbReference>
<accession>A0ABW4ZAA3</accession>
<dbReference type="Gene3D" id="2.40.128.630">
    <property type="match status" value="1"/>
</dbReference>
<proteinExistence type="predicted"/>
<gene>
    <name evidence="3" type="ORF">ACFSW8_08455</name>
</gene>
<keyword evidence="1" id="KW-0732">Signal</keyword>
<keyword evidence="4" id="KW-1185">Reference proteome</keyword>
<dbReference type="PANTHER" id="PTHR34512:SF30">
    <property type="entry name" value="OUTER MEMBRANE PROTEIN ASSEMBLY FACTOR BAMB"/>
    <property type="match status" value="1"/>
</dbReference>
<dbReference type="RefSeq" id="WP_377087190.1">
    <property type="nucleotide sequence ID" value="NZ_JBHSJL010000014.1"/>
</dbReference>
<dbReference type="InterPro" id="IPR018391">
    <property type="entry name" value="PQQ_b-propeller_rpt"/>
</dbReference>
<dbReference type="EMBL" id="JBHUJB010000035">
    <property type="protein sequence ID" value="MFD2158925.1"/>
    <property type="molecule type" value="Genomic_DNA"/>
</dbReference>
<sequence length="402" mass="43515">MKTLFYLTLLSSPLIAAEWPTHLHDNLRSGVSSEQLTPSTLAQSWVYTPNAKPQPAYKGKMARDSYAKRTFQSDSFDYDKAFNLIAADNKVFFASSSENACVALDASSGVEVWRLPTGGAVRIAPTYDSAKVYFGSDDGLAYCVNANDGSLVWTYRGGPSATMITSDHKFLTRFPCRSGVIVQDGFAYCGFGLMTWHGNYIAKINATTGALENSTLRSGSNYSFEGLMAADSSNIYVSQGKNTPASFTLNNLSYNGTFPGCGGTYLTLTTTGKLYHGPGHNRDNRTDHMTQTTASSRGDKVLIDYLERIITHNGSEYKIIRDSVSATGSNSWTQGIEKPRTIILGGSTLYVGARKQVFAINTSDGSVQKILSVEGDAYSLALADGKLFASTTTGKIYCFESP</sequence>
<feature type="chain" id="PRO_5046597699" evidence="1">
    <location>
        <begin position="17"/>
        <end position="402"/>
    </location>
</feature>
<comment type="caution">
    <text evidence="3">The sequence shown here is derived from an EMBL/GenBank/DDBJ whole genome shotgun (WGS) entry which is preliminary data.</text>
</comment>
<dbReference type="Gene3D" id="2.130.10.10">
    <property type="entry name" value="YVTN repeat-like/Quinoprotein amine dehydrogenase"/>
    <property type="match status" value="1"/>
</dbReference>
<dbReference type="PANTHER" id="PTHR34512">
    <property type="entry name" value="CELL SURFACE PROTEIN"/>
    <property type="match status" value="1"/>
</dbReference>
<dbReference type="InterPro" id="IPR011047">
    <property type="entry name" value="Quinoprotein_ADH-like_sf"/>
</dbReference>
<dbReference type="InterPro" id="IPR015943">
    <property type="entry name" value="WD40/YVTN_repeat-like_dom_sf"/>
</dbReference>
<feature type="domain" description="Pyrrolo-quinoline quinone repeat" evidence="2">
    <location>
        <begin position="86"/>
        <end position="241"/>
    </location>
</feature>
<dbReference type="SMART" id="SM00564">
    <property type="entry name" value="PQQ"/>
    <property type="match status" value="3"/>
</dbReference>
<protein>
    <submittedName>
        <fullName evidence="3">PQQ-binding-like beta-propeller repeat protein</fullName>
    </submittedName>
</protein>
<evidence type="ECO:0000313" key="4">
    <source>
        <dbReference type="Proteomes" id="UP001597389"/>
    </source>
</evidence>
<feature type="signal peptide" evidence="1">
    <location>
        <begin position="1"/>
        <end position="16"/>
    </location>
</feature>